<evidence type="ECO:0000313" key="4">
    <source>
        <dbReference type="EMBL" id="BDG04461.1"/>
    </source>
</evidence>
<dbReference type="InterPro" id="IPR008978">
    <property type="entry name" value="HSP20-like_chaperone"/>
</dbReference>
<evidence type="ECO:0000313" key="5">
    <source>
        <dbReference type="Proteomes" id="UP001162891"/>
    </source>
</evidence>
<dbReference type="CDD" id="cd06464">
    <property type="entry name" value="ACD_sHsps-like"/>
    <property type="match status" value="1"/>
</dbReference>
<evidence type="ECO:0000256" key="1">
    <source>
        <dbReference type="PROSITE-ProRule" id="PRU00285"/>
    </source>
</evidence>
<dbReference type="PANTHER" id="PTHR11527">
    <property type="entry name" value="HEAT-SHOCK PROTEIN 20 FAMILY MEMBER"/>
    <property type="match status" value="1"/>
</dbReference>
<evidence type="ECO:0000256" key="2">
    <source>
        <dbReference type="RuleBase" id="RU003616"/>
    </source>
</evidence>
<sequence length="145" mass="15781">MTTLWNDRNGGFAALTAEVDRLVNGLARPAAGAWSYGLAPAADVLETEAGYRVVLDLPGLEPAALKIDIENDTLSVQAERKQPVLAGGETVHRSERSFGTFFRSFRLPKTVDGSRVEARYEGGVLTVELPKREEAKPRTISVQVK</sequence>
<evidence type="ECO:0000259" key="3">
    <source>
        <dbReference type="PROSITE" id="PS01031"/>
    </source>
</evidence>
<organism evidence="4 5">
    <name type="scientific">Anaeromyxobacter oryzae</name>
    <dbReference type="NCBI Taxonomy" id="2918170"/>
    <lineage>
        <taxon>Bacteria</taxon>
        <taxon>Pseudomonadati</taxon>
        <taxon>Myxococcota</taxon>
        <taxon>Myxococcia</taxon>
        <taxon>Myxococcales</taxon>
        <taxon>Cystobacterineae</taxon>
        <taxon>Anaeromyxobacteraceae</taxon>
        <taxon>Anaeromyxobacter</taxon>
    </lineage>
</organism>
<dbReference type="Gene3D" id="2.60.40.790">
    <property type="match status" value="1"/>
</dbReference>
<name>A0ABM7WY56_9BACT</name>
<gene>
    <name evidence="4" type="ORF">AMOR_34570</name>
</gene>
<comment type="similarity">
    <text evidence="1 2">Belongs to the small heat shock protein (HSP20) family.</text>
</comment>
<proteinExistence type="inferred from homology"/>
<reference evidence="5" key="1">
    <citation type="journal article" date="2022" name="Int. J. Syst. Evol. Microbiol.">
        <title>Anaeromyxobacter oryzae sp. nov., Anaeromyxobacter diazotrophicus sp. nov. and Anaeromyxobacter paludicola sp. nov., isolated from paddy soils.</title>
        <authorList>
            <person name="Itoh H."/>
            <person name="Xu Z."/>
            <person name="Mise K."/>
            <person name="Masuda Y."/>
            <person name="Ushijima N."/>
            <person name="Hayakawa C."/>
            <person name="Shiratori Y."/>
            <person name="Senoo K."/>
        </authorList>
    </citation>
    <scope>NUCLEOTIDE SEQUENCE [LARGE SCALE GENOMIC DNA]</scope>
    <source>
        <strain evidence="5">Red232</strain>
    </source>
</reference>
<dbReference type="Pfam" id="PF00011">
    <property type="entry name" value="HSP20"/>
    <property type="match status" value="1"/>
</dbReference>
<dbReference type="InterPro" id="IPR002068">
    <property type="entry name" value="A-crystallin/Hsp20_dom"/>
</dbReference>
<dbReference type="RefSeq" id="WP_248352839.1">
    <property type="nucleotide sequence ID" value="NZ_AP025591.1"/>
</dbReference>
<dbReference type="EMBL" id="AP025591">
    <property type="protein sequence ID" value="BDG04461.1"/>
    <property type="molecule type" value="Genomic_DNA"/>
</dbReference>
<dbReference type="SUPFAM" id="SSF49764">
    <property type="entry name" value="HSP20-like chaperones"/>
    <property type="match status" value="1"/>
</dbReference>
<keyword evidence="5" id="KW-1185">Reference proteome</keyword>
<dbReference type="PROSITE" id="PS01031">
    <property type="entry name" value="SHSP"/>
    <property type="match status" value="1"/>
</dbReference>
<dbReference type="InterPro" id="IPR031107">
    <property type="entry name" value="Small_HSP"/>
</dbReference>
<protein>
    <recommendedName>
        <fullName evidence="3">SHSP domain-containing protein</fullName>
    </recommendedName>
</protein>
<feature type="domain" description="SHSP" evidence="3">
    <location>
        <begin position="33"/>
        <end position="145"/>
    </location>
</feature>
<dbReference type="Proteomes" id="UP001162891">
    <property type="component" value="Chromosome"/>
</dbReference>
<accession>A0ABM7WY56</accession>